<dbReference type="Pfam" id="PF09365">
    <property type="entry name" value="DUF2461"/>
    <property type="match status" value="1"/>
</dbReference>
<protein>
    <submittedName>
        <fullName evidence="2">Uncharacterized protein</fullName>
    </submittedName>
</protein>
<dbReference type="InterPro" id="IPR012808">
    <property type="entry name" value="CHP02453"/>
</dbReference>
<name>A0A127ZFP6_9BASI</name>
<feature type="compositionally biased region" description="Acidic residues" evidence="1">
    <location>
        <begin position="21"/>
        <end position="37"/>
    </location>
</feature>
<gene>
    <name evidence="2" type="ORF">SPSC_04764</name>
</gene>
<feature type="compositionally biased region" description="Acidic residues" evidence="1">
    <location>
        <begin position="412"/>
        <end position="451"/>
    </location>
</feature>
<feature type="compositionally biased region" description="Basic and acidic residues" evidence="1">
    <location>
        <begin position="392"/>
        <end position="408"/>
    </location>
</feature>
<accession>A0A127ZFP6</accession>
<organism evidence="2">
    <name type="scientific">Sporisorium scitamineum</name>
    <dbReference type="NCBI Taxonomy" id="49012"/>
    <lineage>
        <taxon>Eukaryota</taxon>
        <taxon>Fungi</taxon>
        <taxon>Dikarya</taxon>
        <taxon>Basidiomycota</taxon>
        <taxon>Ustilaginomycotina</taxon>
        <taxon>Ustilaginomycetes</taxon>
        <taxon>Ustilaginales</taxon>
        <taxon>Ustilaginaceae</taxon>
        <taxon>Sporisorium</taxon>
    </lineage>
</organism>
<feature type="compositionally biased region" description="Low complexity" evidence="1">
    <location>
        <begin position="81"/>
        <end position="97"/>
    </location>
</feature>
<proteinExistence type="predicted"/>
<reference evidence="2" key="1">
    <citation type="submission" date="2014-06" db="EMBL/GenBank/DDBJ databases">
        <authorList>
            <person name="Ju J."/>
            <person name="Zhang J."/>
        </authorList>
    </citation>
    <scope>NUCLEOTIDE SEQUENCE</scope>
    <source>
        <strain evidence="2">SscI8</strain>
    </source>
</reference>
<feature type="compositionally biased region" description="Acidic residues" evidence="1">
    <location>
        <begin position="381"/>
        <end position="391"/>
    </location>
</feature>
<feature type="region of interest" description="Disordered" evidence="1">
    <location>
        <begin position="367"/>
        <end position="451"/>
    </location>
</feature>
<feature type="region of interest" description="Disordered" evidence="1">
    <location>
        <begin position="1"/>
        <end position="99"/>
    </location>
</feature>
<feature type="compositionally biased region" description="Low complexity" evidence="1">
    <location>
        <begin position="1"/>
        <end position="14"/>
    </location>
</feature>
<dbReference type="OrthoDB" id="2537769at2759"/>
<dbReference type="PANTHER" id="PTHR36452">
    <property type="entry name" value="CHROMOSOME 12, WHOLE GENOME SHOTGUN SEQUENCE"/>
    <property type="match status" value="1"/>
</dbReference>
<feature type="compositionally biased region" description="Acidic residues" evidence="1">
    <location>
        <begin position="46"/>
        <end position="60"/>
    </location>
</feature>
<dbReference type="NCBIfam" id="TIGR02453">
    <property type="entry name" value="TIGR02453 family protein"/>
    <property type="match status" value="1"/>
</dbReference>
<dbReference type="AlphaFoldDB" id="A0A127ZFP6"/>
<sequence>MSSRRSARASAAKRLSYREESDGDDSNAAEEQTEDEYQQDRASTSADDEEPLESEDPCEDASEHEQGASRGAKRRKLDCISSRSKTAAPSKASKPSAGEVWGPGVTRVVVKLVGPPQTGHVARGELSPNVLSFLADLQANNDRDWFARYDAVYRYCWANFGAFAEAVLNDIMEQVDDTVPWLPVKDLVYRIYRDVRFSNDKTPYKTNLMASFSRGGRKGPFAGYHVLIKPGGRSFFAAGRWQPEREDLAVIRQHILENTPEAKALKAAVSQPSFVKWFGAPKGQIKAKTKPKAHAAQQRCNLWGGDDQLKVAPKIAGVDKTHKDIDWLKLRSFCVIHNFPDSEVLRKDFRQRLVEAGKASEPLVRILNSMTSPDPPPPPSSDEEQQDDDGEDGGHGARNGIDHRDRDNNNNNDDDDDDDELIPTESFDYVDDGDGEDDVNDDDDDGADDED</sequence>
<evidence type="ECO:0000313" key="2">
    <source>
        <dbReference type="EMBL" id="CDU24931.1"/>
    </source>
</evidence>
<dbReference type="EMBL" id="LK056681">
    <property type="protein sequence ID" value="CDU24931.1"/>
    <property type="molecule type" value="Genomic_DNA"/>
</dbReference>
<dbReference type="PANTHER" id="PTHR36452:SF1">
    <property type="entry name" value="DUF2461 DOMAIN-CONTAINING PROTEIN"/>
    <property type="match status" value="1"/>
</dbReference>
<evidence type="ECO:0000256" key="1">
    <source>
        <dbReference type="SAM" id="MobiDB-lite"/>
    </source>
</evidence>